<proteinExistence type="inferred from homology"/>
<keyword evidence="8" id="KW-1185">Reference proteome</keyword>
<comment type="subcellular location">
    <subcellularLocation>
        <location evidence="6">Cytoplasm</location>
    </subcellularLocation>
</comment>
<organism evidence="7 8">
    <name type="scientific">Vallitalea pronyensis</name>
    <dbReference type="NCBI Taxonomy" id="1348613"/>
    <lineage>
        <taxon>Bacteria</taxon>
        <taxon>Bacillati</taxon>
        <taxon>Bacillota</taxon>
        <taxon>Clostridia</taxon>
        <taxon>Lachnospirales</taxon>
        <taxon>Vallitaleaceae</taxon>
        <taxon>Vallitalea</taxon>
    </lineage>
</organism>
<evidence type="ECO:0000313" key="7">
    <source>
        <dbReference type="EMBL" id="QUI23802.1"/>
    </source>
</evidence>
<dbReference type="PANTHER" id="PTHR34137">
    <property type="entry name" value="EXODEOXYRIBONUCLEASE 7 SMALL SUBUNIT"/>
    <property type="match status" value="1"/>
</dbReference>
<dbReference type="PANTHER" id="PTHR34137:SF1">
    <property type="entry name" value="EXODEOXYRIBONUCLEASE 7 SMALL SUBUNIT"/>
    <property type="match status" value="1"/>
</dbReference>
<comment type="function">
    <text evidence="6">Bidirectionally degrades single-stranded DNA into large acid-insoluble oligonucleotides, which are then degraded further into small acid-soluble oligonucleotides.</text>
</comment>
<evidence type="ECO:0000256" key="6">
    <source>
        <dbReference type="HAMAP-Rule" id="MF_00337"/>
    </source>
</evidence>
<evidence type="ECO:0000256" key="2">
    <source>
        <dbReference type="ARBA" id="ARBA00022490"/>
    </source>
</evidence>
<keyword evidence="4 6" id="KW-0378">Hydrolase</keyword>
<protein>
    <recommendedName>
        <fullName evidence="6">Exodeoxyribonuclease 7 small subunit</fullName>
        <ecNumber evidence="6">3.1.11.6</ecNumber>
    </recommendedName>
    <alternativeName>
        <fullName evidence="6">Exodeoxyribonuclease VII small subunit</fullName>
        <shortName evidence="6">Exonuclease VII small subunit</shortName>
    </alternativeName>
</protein>
<dbReference type="InterPro" id="IPR003761">
    <property type="entry name" value="Exonuc_VII_S"/>
</dbReference>
<evidence type="ECO:0000256" key="4">
    <source>
        <dbReference type="ARBA" id="ARBA00022801"/>
    </source>
</evidence>
<dbReference type="GO" id="GO:0005829">
    <property type="term" value="C:cytosol"/>
    <property type="evidence" value="ECO:0007669"/>
    <property type="project" value="TreeGrafter"/>
</dbReference>
<dbReference type="InterPro" id="IPR037004">
    <property type="entry name" value="Exonuc_VII_ssu_sf"/>
</dbReference>
<sequence>MSDKTTFQDNLNHLENIVEQLESGEASLEDSFKLYKEGMKALKTCHDHIDKIEKEMEVIKHDAVTQ</sequence>
<evidence type="ECO:0000256" key="3">
    <source>
        <dbReference type="ARBA" id="ARBA00022722"/>
    </source>
</evidence>
<dbReference type="KEGG" id="vpy:HZI73_16550"/>
<dbReference type="Pfam" id="PF02609">
    <property type="entry name" value="Exonuc_VII_S"/>
    <property type="match status" value="1"/>
</dbReference>
<dbReference type="PIRSF" id="PIRSF006488">
    <property type="entry name" value="Exonuc_VII_S"/>
    <property type="match status" value="1"/>
</dbReference>
<keyword evidence="5 6" id="KW-0269">Exonuclease</keyword>
<dbReference type="HAMAP" id="MF_00337">
    <property type="entry name" value="Exonuc_7_S"/>
    <property type="match status" value="1"/>
</dbReference>
<reference evidence="7" key="1">
    <citation type="submission" date="2020-07" db="EMBL/GenBank/DDBJ databases">
        <title>Vallitalea pronyensis genome.</title>
        <authorList>
            <person name="Postec A."/>
        </authorList>
    </citation>
    <scope>NUCLEOTIDE SEQUENCE</scope>
    <source>
        <strain evidence="7">FatNI3</strain>
    </source>
</reference>
<keyword evidence="3 6" id="KW-0540">Nuclease</keyword>
<dbReference type="GO" id="GO:0009318">
    <property type="term" value="C:exodeoxyribonuclease VII complex"/>
    <property type="evidence" value="ECO:0007669"/>
    <property type="project" value="UniProtKB-UniRule"/>
</dbReference>
<name>A0A8J8SHV0_9FIRM</name>
<evidence type="ECO:0000313" key="8">
    <source>
        <dbReference type="Proteomes" id="UP000683246"/>
    </source>
</evidence>
<dbReference type="Proteomes" id="UP000683246">
    <property type="component" value="Chromosome"/>
</dbReference>
<evidence type="ECO:0000256" key="5">
    <source>
        <dbReference type="ARBA" id="ARBA00022839"/>
    </source>
</evidence>
<dbReference type="GO" id="GO:0006308">
    <property type="term" value="P:DNA catabolic process"/>
    <property type="evidence" value="ECO:0007669"/>
    <property type="project" value="UniProtKB-UniRule"/>
</dbReference>
<accession>A0A8J8SHV0</accession>
<dbReference type="EC" id="3.1.11.6" evidence="6"/>
<dbReference type="NCBIfam" id="TIGR01280">
    <property type="entry name" value="xseB"/>
    <property type="match status" value="1"/>
</dbReference>
<dbReference type="SUPFAM" id="SSF116842">
    <property type="entry name" value="XseB-like"/>
    <property type="match status" value="1"/>
</dbReference>
<evidence type="ECO:0000256" key="1">
    <source>
        <dbReference type="ARBA" id="ARBA00009998"/>
    </source>
</evidence>
<dbReference type="GO" id="GO:0008855">
    <property type="term" value="F:exodeoxyribonuclease VII activity"/>
    <property type="evidence" value="ECO:0007669"/>
    <property type="project" value="UniProtKB-UniRule"/>
</dbReference>
<dbReference type="AlphaFoldDB" id="A0A8J8SHV0"/>
<comment type="catalytic activity">
    <reaction evidence="6">
        <text>Exonucleolytic cleavage in either 5'- to 3'- or 3'- to 5'-direction to yield nucleoside 5'-phosphates.</text>
        <dbReference type="EC" id="3.1.11.6"/>
    </reaction>
</comment>
<dbReference type="EMBL" id="CP058649">
    <property type="protein sequence ID" value="QUI23802.1"/>
    <property type="molecule type" value="Genomic_DNA"/>
</dbReference>
<dbReference type="RefSeq" id="WP_212694489.1">
    <property type="nucleotide sequence ID" value="NZ_CP058649.1"/>
</dbReference>
<dbReference type="Gene3D" id="1.10.287.1040">
    <property type="entry name" value="Exonuclease VII, small subunit"/>
    <property type="match status" value="1"/>
</dbReference>
<comment type="similarity">
    <text evidence="1 6">Belongs to the XseB family.</text>
</comment>
<comment type="subunit">
    <text evidence="6">Heterooligomer composed of large and small subunits.</text>
</comment>
<gene>
    <name evidence="6 7" type="primary">xseB</name>
    <name evidence="7" type="ORF">HZI73_16550</name>
</gene>
<keyword evidence="2 6" id="KW-0963">Cytoplasm</keyword>